<dbReference type="InterPro" id="IPR000864">
    <property type="entry name" value="Prot_inh_pot1"/>
</dbReference>
<dbReference type="PANTHER" id="PTHR33091:SF94">
    <property type="entry name" value="PROTEASE INHIBITOR PROTEIN"/>
    <property type="match status" value="1"/>
</dbReference>
<dbReference type="Pfam" id="PF00280">
    <property type="entry name" value="potato_inhibit"/>
    <property type="match status" value="1"/>
</dbReference>
<keyword evidence="5" id="KW-1185">Reference proteome</keyword>
<dbReference type="GO" id="GO:0004867">
    <property type="term" value="F:serine-type endopeptidase inhibitor activity"/>
    <property type="evidence" value="ECO:0007669"/>
    <property type="project" value="UniProtKB-KW"/>
</dbReference>
<name>A0A9N7N7D2_STRHE</name>
<dbReference type="SUPFAM" id="SSF54654">
    <property type="entry name" value="CI-2 family of serine protease inhibitors"/>
    <property type="match status" value="1"/>
</dbReference>
<dbReference type="GO" id="GO:0009611">
    <property type="term" value="P:response to wounding"/>
    <property type="evidence" value="ECO:0007669"/>
    <property type="project" value="InterPro"/>
</dbReference>
<dbReference type="PROSITE" id="PS00285">
    <property type="entry name" value="POTATO_INHIBITOR"/>
    <property type="match status" value="1"/>
</dbReference>
<evidence type="ECO:0000256" key="3">
    <source>
        <dbReference type="ARBA" id="ARBA00022900"/>
    </source>
</evidence>
<evidence type="ECO:0000256" key="1">
    <source>
        <dbReference type="ARBA" id="ARBA00008210"/>
    </source>
</evidence>
<gene>
    <name evidence="4" type="ORF">SHERM_21240</name>
</gene>
<proteinExistence type="inferred from homology"/>
<evidence type="ECO:0000313" key="4">
    <source>
        <dbReference type="EMBL" id="CAA0824277.1"/>
    </source>
</evidence>
<evidence type="ECO:0000313" key="5">
    <source>
        <dbReference type="Proteomes" id="UP001153555"/>
    </source>
</evidence>
<dbReference type="EMBL" id="CACSLK010024742">
    <property type="protein sequence ID" value="CAA0824277.1"/>
    <property type="molecule type" value="Genomic_DNA"/>
</dbReference>
<dbReference type="InterPro" id="IPR036354">
    <property type="entry name" value="Prot_inh_pot1_sf"/>
</dbReference>
<dbReference type="PANTHER" id="PTHR33091">
    <property type="entry name" value="PROTEIN, PUTATIVE, EXPRESSED-RELATED"/>
    <property type="match status" value="1"/>
</dbReference>
<comment type="similarity">
    <text evidence="1">Belongs to the protease inhibitor I13 (potato type I serine protease inhibitor) family.</text>
</comment>
<dbReference type="OrthoDB" id="908191at2759"/>
<keyword evidence="3" id="KW-0722">Serine protease inhibitor</keyword>
<dbReference type="AlphaFoldDB" id="A0A9N7N7D2"/>
<comment type="caution">
    <text evidence="4">The sequence shown here is derived from an EMBL/GenBank/DDBJ whole genome shotgun (WGS) entry which is preliminary data.</text>
</comment>
<keyword evidence="2" id="KW-0646">Protease inhibitor</keyword>
<organism evidence="4 5">
    <name type="scientific">Striga hermonthica</name>
    <name type="common">Purple witchweed</name>
    <name type="synonym">Buchnera hermonthica</name>
    <dbReference type="NCBI Taxonomy" id="68872"/>
    <lineage>
        <taxon>Eukaryota</taxon>
        <taxon>Viridiplantae</taxon>
        <taxon>Streptophyta</taxon>
        <taxon>Embryophyta</taxon>
        <taxon>Tracheophyta</taxon>
        <taxon>Spermatophyta</taxon>
        <taxon>Magnoliopsida</taxon>
        <taxon>eudicotyledons</taxon>
        <taxon>Gunneridae</taxon>
        <taxon>Pentapetalae</taxon>
        <taxon>asterids</taxon>
        <taxon>lamiids</taxon>
        <taxon>Lamiales</taxon>
        <taxon>Orobanchaceae</taxon>
        <taxon>Buchnereae</taxon>
        <taxon>Striga</taxon>
    </lineage>
</organism>
<dbReference type="Gene3D" id="3.30.10.10">
    <property type="entry name" value="Trypsin Inhibitor V, subunit A"/>
    <property type="match status" value="1"/>
</dbReference>
<protein>
    <submittedName>
        <fullName evidence="4">Serine protease inhibitor- potato inhibitor I-type family protein</fullName>
    </submittedName>
</protein>
<evidence type="ECO:0000256" key="2">
    <source>
        <dbReference type="ARBA" id="ARBA00022690"/>
    </source>
</evidence>
<reference evidence="4" key="1">
    <citation type="submission" date="2019-12" db="EMBL/GenBank/DDBJ databases">
        <authorList>
            <person name="Scholes J."/>
        </authorList>
    </citation>
    <scope>NUCLEOTIDE SEQUENCE</scope>
</reference>
<dbReference type="Proteomes" id="UP001153555">
    <property type="component" value="Unassembled WGS sequence"/>
</dbReference>
<accession>A0A9N7N7D2</accession>
<sequence>MICEGKQSWPELVGVSAEIAVQTIQSENSFVTAIVYSMDDPAIIIDFSCNRVFVFVDDQGIVGRVPYVG</sequence>
<dbReference type="PRINTS" id="PR00292">
    <property type="entry name" value="POTATOINHBTR"/>
</dbReference>